<accession>A0A1U7CT55</accession>
<dbReference type="SMART" id="SM00065">
    <property type="entry name" value="GAF"/>
    <property type="match status" value="1"/>
</dbReference>
<dbReference type="Pfam" id="PF07228">
    <property type="entry name" value="SpoIIE"/>
    <property type="match status" value="1"/>
</dbReference>
<dbReference type="KEGG" id="pbor:BSF38_03611"/>
<protein>
    <submittedName>
        <fullName evidence="3">Phosphoserine phosphatase RsbP</fullName>
        <ecNumber evidence="3">3.1.3.3</ecNumber>
    </submittedName>
</protein>
<dbReference type="PROSITE" id="PS50006">
    <property type="entry name" value="FHA_DOMAIN"/>
    <property type="match status" value="1"/>
</dbReference>
<dbReference type="SUPFAM" id="SSF55781">
    <property type="entry name" value="GAF domain-like"/>
    <property type="match status" value="1"/>
</dbReference>
<evidence type="ECO:0000259" key="2">
    <source>
        <dbReference type="PROSITE" id="PS50006"/>
    </source>
</evidence>
<dbReference type="SMART" id="SM00240">
    <property type="entry name" value="FHA"/>
    <property type="match status" value="1"/>
</dbReference>
<evidence type="ECO:0000256" key="1">
    <source>
        <dbReference type="ARBA" id="ARBA00022801"/>
    </source>
</evidence>
<dbReference type="Proteomes" id="UP000186309">
    <property type="component" value="Chromosome"/>
</dbReference>
<dbReference type="Pfam" id="PF13185">
    <property type="entry name" value="GAF_2"/>
    <property type="match status" value="1"/>
</dbReference>
<dbReference type="Pfam" id="PF00498">
    <property type="entry name" value="FHA"/>
    <property type="match status" value="1"/>
</dbReference>
<organism evidence="3 4">
    <name type="scientific">Paludisphaera borealis</name>
    <dbReference type="NCBI Taxonomy" id="1387353"/>
    <lineage>
        <taxon>Bacteria</taxon>
        <taxon>Pseudomonadati</taxon>
        <taxon>Planctomycetota</taxon>
        <taxon>Planctomycetia</taxon>
        <taxon>Isosphaerales</taxon>
        <taxon>Isosphaeraceae</taxon>
        <taxon>Paludisphaera</taxon>
    </lineage>
</organism>
<proteinExistence type="predicted"/>
<dbReference type="PANTHER" id="PTHR43156:SF2">
    <property type="entry name" value="STAGE II SPORULATION PROTEIN E"/>
    <property type="match status" value="1"/>
</dbReference>
<dbReference type="SMART" id="SM00331">
    <property type="entry name" value="PP2C_SIG"/>
    <property type="match status" value="1"/>
</dbReference>
<dbReference type="CDD" id="cd00060">
    <property type="entry name" value="FHA"/>
    <property type="match status" value="1"/>
</dbReference>
<sequence length="572" mass="61840">MVFSESVGATLEMIRHGRTERVIELRGTDLHIGRHPRVGVTLDHPKVSLYHARIERRFDGSYRVVDLMSKNATLVDGVKLKPFEPACVREGTCIRIVDYDFVFHEPTARVGGPGEPSRSTVLGSLDDLSSEQLVQRSAQPAEALRAVLDVVRALGGASDLDERLARALDGLMLVFPLADRGFVATAEPDGSLPLRAFRCAKGPANPPVLSRTIVHEVLRGGKALLIKDVLFDERFKDQESVAASIRTALCAPLRGRDGQPIGMIQIDSVTLRSGFRDEDLDLLAALAVPIGAAIENDRLVMEQASWAAAREIQLALLPRSRPTIPGYTFWECYRPAQEVGGDLYDYIAVEDFEPGDSDPGRVHVTDPDRDADGVRWCVTLGDVAGHGMPAAILMARICPEARLLVRAGYAPTDVLAQVNRHYYESGLQNRFVTMVLAEIDPRAHRLKVANSGHPSPLVRRAAGRVEELECPGAGPPLGVVRDASYESAGFDLAPGDVVVLFSDGVSDAVNLRNQSFGVARLKALVGQTTGGAAEVGEAILAIVRDHMIGRSQLDDLTIVCFGRDALEPAPGA</sequence>
<dbReference type="AlphaFoldDB" id="A0A1U7CT55"/>
<dbReference type="EC" id="3.1.3.3" evidence="3"/>
<dbReference type="InterPro" id="IPR001932">
    <property type="entry name" value="PPM-type_phosphatase-like_dom"/>
</dbReference>
<dbReference type="InterPro" id="IPR029016">
    <property type="entry name" value="GAF-like_dom_sf"/>
</dbReference>
<dbReference type="OrthoDB" id="319881at2"/>
<gene>
    <name evidence="3" type="primary">rsbP_3</name>
    <name evidence="3" type="ORF">BSF38_03611</name>
</gene>
<reference evidence="4" key="1">
    <citation type="submission" date="2016-12" db="EMBL/GenBank/DDBJ databases">
        <title>Comparative genomics of four Isosphaeraceae planctomycetes: a common pool of plasmids and glycoside hydrolase genes.</title>
        <authorList>
            <person name="Ivanova A."/>
        </authorList>
    </citation>
    <scope>NUCLEOTIDE SEQUENCE [LARGE SCALE GENOMIC DNA]</scope>
    <source>
        <strain evidence="4">PX4</strain>
    </source>
</reference>
<dbReference type="STRING" id="1387353.BSF38_03611"/>
<dbReference type="GO" id="GO:0016791">
    <property type="term" value="F:phosphatase activity"/>
    <property type="evidence" value="ECO:0007669"/>
    <property type="project" value="TreeGrafter"/>
</dbReference>
<dbReference type="InterPro" id="IPR008984">
    <property type="entry name" value="SMAD_FHA_dom_sf"/>
</dbReference>
<dbReference type="InterPro" id="IPR000253">
    <property type="entry name" value="FHA_dom"/>
</dbReference>
<dbReference type="EMBL" id="CP019082">
    <property type="protein sequence ID" value="APW62079.1"/>
    <property type="molecule type" value="Genomic_DNA"/>
</dbReference>
<evidence type="ECO:0000313" key="3">
    <source>
        <dbReference type="EMBL" id="APW62079.1"/>
    </source>
</evidence>
<keyword evidence="4" id="KW-1185">Reference proteome</keyword>
<dbReference type="InterPro" id="IPR052016">
    <property type="entry name" value="Bact_Sigma-Reg"/>
</dbReference>
<dbReference type="InterPro" id="IPR036457">
    <property type="entry name" value="PPM-type-like_dom_sf"/>
</dbReference>
<dbReference type="SUPFAM" id="SSF49879">
    <property type="entry name" value="SMAD/FHA domain"/>
    <property type="match status" value="1"/>
</dbReference>
<dbReference type="Gene3D" id="2.60.200.20">
    <property type="match status" value="1"/>
</dbReference>
<evidence type="ECO:0000313" key="4">
    <source>
        <dbReference type="Proteomes" id="UP000186309"/>
    </source>
</evidence>
<dbReference type="SUPFAM" id="SSF81606">
    <property type="entry name" value="PP2C-like"/>
    <property type="match status" value="1"/>
</dbReference>
<dbReference type="RefSeq" id="WP_145952205.1">
    <property type="nucleotide sequence ID" value="NZ_CP019082.1"/>
</dbReference>
<keyword evidence="1 3" id="KW-0378">Hydrolase</keyword>
<feature type="domain" description="FHA" evidence="2">
    <location>
        <begin position="30"/>
        <end position="80"/>
    </location>
</feature>
<dbReference type="InterPro" id="IPR003018">
    <property type="entry name" value="GAF"/>
</dbReference>
<dbReference type="Gene3D" id="3.30.450.40">
    <property type="match status" value="1"/>
</dbReference>
<dbReference type="PANTHER" id="PTHR43156">
    <property type="entry name" value="STAGE II SPORULATION PROTEIN E-RELATED"/>
    <property type="match status" value="1"/>
</dbReference>
<dbReference type="Gene3D" id="3.60.40.10">
    <property type="entry name" value="PPM-type phosphatase domain"/>
    <property type="match status" value="1"/>
</dbReference>
<name>A0A1U7CT55_9BACT</name>